<reference evidence="2 3" key="1">
    <citation type="submission" date="2024-01" db="EMBL/GenBank/DDBJ databases">
        <title>Unpublished Manusciprt.</title>
        <authorList>
            <person name="Duman M."/>
            <person name="Valdes E.G."/>
            <person name="Ajmi N."/>
            <person name="Altun S."/>
            <person name="Saticioglu I.B."/>
        </authorList>
    </citation>
    <scope>NUCLEOTIDE SEQUENCE [LARGE SCALE GENOMIC DNA]</scope>
    <source>
        <strain evidence="2 3">148P</strain>
    </source>
</reference>
<comment type="caution">
    <text evidence="2">The sequence shown here is derived from an EMBL/GenBank/DDBJ whole genome shotgun (WGS) entry which is preliminary data.</text>
</comment>
<proteinExistence type="predicted"/>
<evidence type="ECO:0000313" key="3">
    <source>
        <dbReference type="Proteomes" id="UP001335100"/>
    </source>
</evidence>
<name>A0ABU7HTU2_9PSED</name>
<dbReference type="Proteomes" id="UP001335100">
    <property type="component" value="Unassembled WGS sequence"/>
</dbReference>
<accession>A0ABU7HTU2</accession>
<keyword evidence="3" id="KW-1185">Reference proteome</keyword>
<protein>
    <submittedName>
        <fullName evidence="2">Uncharacterized protein</fullName>
    </submittedName>
</protein>
<keyword evidence="1" id="KW-0812">Transmembrane</keyword>
<gene>
    <name evidence="2" type="ORF">V0R50_17115</name>
</gene>
<evidence type="ECO:0000256" key="1">
    <source>
        <dbReference type="SAM" id="Phobius"/>
    </source>
</evidence>
<evidence type="ECO:0000313" key="2">
    <source>
        <dbReference type="EMBL" id="MEE1934954.1"/>
    </source>
</evidence>
<feature type="transmembrane region" description="Helical" evidence="1">
    <location>
        <begin position="21"/>
        <end position="45"/>
    </location>
</feature>
<sequence>MVRNRSGFPTLERLGLPDYKALPIMGPVIALVIGYLFFAFAYFPIPVNIARPLFLRFCNYLSH</sequence>
<keyword evidence="1" id="KW-0472">Membrane</keyword>
<dbReference type="EMBL" id="JAZDQJ010000019">
    <property type="protein sequence ID" value="MEE1934954.1"/>
    <property type="molecule type" value="Genomic_DNA"/>
</dbReference>
<keyword evidence="1" id="KW-1133">Transmembrane helix</keyword>
<dbReference type="RefSeq" id="WP_330075706.1">
    <property type="nucleotide sequence ID" value="NZ_JAZDQJ010000019.1"/>
</dbReference>
<organism evidence="2 3">
    <name type="scientific">Pseudomonas ulcerans</name>
    <dbReference type="NCBI Taxonomy" id="3115852"/>
    <lineage>
        <taxon>Bacteria</taxon>
        <taxon>Pseudomonadati</taxon>
        <taxon>Pseudomonadota</taxon>
        <taxon>Gammaproteobacteria</taxon>
        <taxon>Pseudomonadales</taxon>
        <taxon>Pseudomonadaceae</taxon>
        <taxon>Pseudomonas</taxon>
    </lineage>
</organism>